<feature type="domain" description="Helix-hairpin-helix DNA-binding motif class 1" evidence="7">
    <location>
        <begin position="74"/>
        <end position="93"/>
    </location>
</feature>
<keyword evidence="8" id="KW-0547">Nucleotide-binding</keyword>
<sequence length="192" mass="21019">MIAFIEGGLVAKGEKYAIVEANGVGYKVFLTKESLSTLPEIGHRVKLFTHLYLRENETLELYGMRNAKELSFFETLLDVPGVGPKGALGILSAASVDDLERAIASGDERLLERVSGIGKKTAKKILLELQSRYEGLSMVVGEMPHEMQDAMDALVKLGYSDREAREAMKHVPQEAKTVEEKIKAALKALGGK</sequence>
<dbReference type="Proteomes" id="UP000177629">
    <property type="component" value="Unassembled WGS sequence"/>
</dbReference>
<dbReference type="AlphaFoldDB" id="A0A1G2PKI7"/>
<dbReference type="InterPro" id="IPR000085">
    <property type="entry name" value="RuvA"/>
</dbReference>
<proteinExistence type="inferred from homology"/>
<keyword evidence="8" id="KW-0067">ATP-binding</keyword>
<dbReference type="GO" id="GO:0006281">
    <property type="term" value="P:DNA repair"/>
    <property type="evidence" value="ECO:0007669"/>
    <property type="project" value="UniProtKB-UniRule"/>
</dbReference>
<evidence type="ECO:0000256" key="5">
    <source>
        <dbReference type="ARBA" id="ARBA00023204"/>
    </source>
</evidence>
<evidence type="ECO:0000313" key="8">
    <source>
        <dbReference type="EMBL" id="OHA48817.1"/>
    </source>
</evidence>
<dbReference type="GO" id="GO:0005524">
    <property type="term" value="F:ATP binding"/>
    <property type="evidence" value="ECO:0007669"/>
    <property type="project" value="InterPro"/>
</dbReference>
<keyword evidence="4 6" id="KW-0233">DNA recombination</keyword>
<evidence type="ECO:0000256" key="3">
    <source>
        <dbReference type="ARBA" id="ARBA00023125"/>
    </source>
</evidence>
<dbReference type="InterPro" id="IPR010994">
    <property type="entry name" value="RuvA_2-like"/>
</dbReference>
<dbReference type="CDD" id="cd14332">
    <property type="entry name" value="UBA_RuvA_C"/>
    <property type="match status" value="1"/>
</dbReference>
<reference evidence="8 9" key="1">
    <citation type="journal article" date="2016" name="Nat. Commun.">
        <title>Thousands of microbial genomes shed light on interconnected biogeochemical processes in an aquifer system.</title>
        <authorList>
            <person name="Anantharaman K."/>
            <person name="Brown C.T."/>
            <person name="Hug L.A."/>
            <person name="Sharon I."/>
            <person name="Castelle C.J."/>
            <person name="Probst A.J."/>
            <person name="Thomas B.C."/>
            <person name="Singh A."/>
            <person name="Wilkins M.J."/>
            <person name="Karaoz U."/>
            <person name="Brodie E.L."/>
            <person name="Williams K.H."/>
            <person name="Hubbard S.S."/>
            <person name="Banfield J.F."/>
        </authorList>
    </citation>
    <scope>NUCLEOTIDE SEQUENCE [LARGE SCALE GENOMIC DNA]</scope>
</reference>
<dbReference type="SUPFAM" id="SSF50249">
    <property type="entry name" value="Nucleic acid-binding proteins"/>
    <property type="match status" value="1"/>
</dbReference>
<keyword evidence="8" id="KW-0347">Helicase</keyword>
<dbReference type="Pfam" id="PF14520">
    <property type="entry name" value="HHH_5"/>
    <property type="match status" value="1"/>
</dbReference>
<dbReference type="GO" id="GO:0009379">
    <property type="term" value="C:Holliday junction helicase complex"/>
    <property type="evidence" value="ECO:0007669"/>
    <property type="project" value="InterPro"/>
</dbReference>
<feature type="region of interest" description="Domain III" evidence="6">
    <location>
        <begin position="144"/>
        <end position="192"/>
    </location>
</feature>
<keyword evidence="1 6" id="KW-0963">Cytoplasm</keyword>
<evidence type="ECO:0000313" key="9">
    <source>
        <dbReference type="Proteomes" id="UP000177629"/>
    </source>
</evidence>
<dbReference type="InterPro" id="IPR011114">
    <property type="entry name" value="RuvA_C"/>
</dbReference>
<dbReference type="STRING" id="1802362.A2806_03930"/>
<dbReference type="GO" id="GO:0005737">
    <property type="term" value="C:cytoplasm"/>
    <property type="evidence" value="ECO:0007669"/>
    <property type="project" value="UniProtKB-SubCell"/>
</dbReference>
<dbReference type="GO" id="GO:0048476">
    <property type="term" value="C:Holliday junction resolvase complex"/>
    <property type="evidence" value="ECO:0007669"/>
    <property type="project" value="UniProtKB-UniRule"/>
</dbReference>
<accession>A0A1G2PKI7</accession>
<comment type="function">
    <text evidence="6">The RuvA-RuvB-RuvC complex processes Holliday junction (HJ) DNA during genetic recombination and DNA repair, while the RuvA-RuvB complex plays an important role in the rescue of blocked DNA replication forks via replication fork reversal (RFR). RuvA specifically binds to HJ cruciform DNA, conferring on it an open structure. The RuvB hexamer acts as an ATP-dependent pump, pulling dsDNA into and through the RuvAB complex. HJ branch migration allows RuvC to scan DNA until it finds its consensus sequence, where it cleaves and resolves the cruciform DNA.</text>
</comment>
<dbReference type="GO" id="GO:0006310">
    <property type="term" value="P:DNA recombination"/>
    <property type="evidence" value="ECO:0007669"/>
    <property type="project" value="UniProtKB-UniRule"/>
</dbReference>
<dbReference type="SMART" id="SM00278">
    <property type="entry name" value="HhH1"/>
    <property type="match status" value="2"/>
</dbReference>
<dbReference type="SUPFAM" id="SSF46929">
    <property type="entry name" value="DNA helicase RuvA subunit, C-terminal domain"/>
    <property type="match status" value="1"/>
</dbReference>
<evidence type="ECO:0000256" key="2">
    <source>
        <dbReference type="ARBA" id="ARBA00022763"/>
    </source>
</evidence>
<comment type="caution">
    <text evidence="6">Lacks conserved residue(s) required for the propagation of feature annotation.</text>
</comment>
<dbReference type="GO" id="GO:0000400">
    <property type="term" value="F:four-way junction DNA binding"/>
    <property type="evidence" value="ECO:0007669"/>
    <property type="project" value="UniProtKB-UniRule"/>
</dbReference>
<dbReference type="EMBL" id="MHSS01000002">
    <property type="protein sequence ID" value="OHA48817.1"/>
    <property type="molecule type" value="Genomic_DNA"/>
</dbReference>
<dbReference type="Gene3D" id="2.40.50.140">
    <property type="entry name" value="Nucleic acid-binding proteins"/>
    <property type="match status" value="1"/>
</dbReference>
<keyword evidence="2 6" id="KW-0227">DNA damage</keyword>
<organism evidence="8 9">
    <name type="scientific">Candidatus Terrybacteria bacterium RIFCSPHIGHO2_01_FULL_48_17</name>
    <dbReference type="NCBI Taxonomy" id="1802362"/>
    <lineage>
        <taxon>Bacteria</taxon>
        <taxon>Candidatus Terryibacteriota</taxon>
    </lineage>
</organism>
<dbReference type="HAMAP" id="MF_00031">
    <property type="entry name" value="DNA_HJ_migration_RuvA"/>
    <property type="match status" value="1"/>
</dbReference>
<evidence type="ECO:0000256" key="1">
    <source>
        <dbReference type="ARBA" id="ARBA00022490"/>
    </source>
</evidence>
<evidence type="ECO:0000256" key="4">
    <source>
        <dbReference type="ARBA" id="ARBA00023172"/>
    </source>
</evidence>
<comment type="caution">
    <text evidence="8">The sequence shown here is derived from an EMBL/GenBank/DDBJ whole genome shotgun (WGS) entry which is preliminary data.</text>
</comment>
<comment type="subunit">
    <text evidence="6">Homotetramer. Forms an RuvA(8)-RuvB(12)-Holliday junction (HJ) complex. HJ DNA is sandwiched between 2 RuvA tetramers; dsDNA enters through RuvA and exits via RuvB. An RuvB hexamer assembles on each DNA strand where it exits the tetramer. Each RuvB hexamer is contacted by two RuvA subunits (via domain III) on 2 adjacent RuvB subunits; this complex drives branch migration. In the full resolvosome a probable DNA-RuvA(4)-RuvB(12)-RuvC(2) complex forms which resolves the HJ.</text>
</comment>
<dbReference type="NCBIfam" id="TIGR00084">
    <property type="entry name" value="ruvA"/>
    <property type="match status" value="1"/>
</dbReference>
<keyword evidence="8" id="KW-0378">Hydrolase</keyword>
<keyword evidence="5 6" id="KW-0234">DNA repair</keyword>
<comment type="subcellular location">
    <subcellularLocation>
        <location evidence="6">Cytoplasm</location>
    </subcellularLocation>
</comment>
<dbReference type="Gene3D" id="1.10.8.10">
    <property type="entry name" value="DNA helicase RuvA subunit, C-terminal domain"/>
    <property type="match status" value="1"/>
</dbReference>
<dbReference type="Gene3D" id="1.10.150.20">
    <property type="entry name" value="5' to 3' exonuclease, C-terminal subdomain"/>
    <property type="match status" value="1"/>
</dbReference>
<evidence type="ECO:0000256" key="6">
    <source>
        <dbReference type="HAMAP-Rule" id="MF_00031"/>
    </source>
</evidence>
<evidence type="ECO:0000259" key="7">
    <source>
        <dbReference type="SMART" id="SM00278"/>
    </source>
</evidence>
<dbReference type="Pfam" id="PF07499">
    <property type="entry name" value="RuvA_C"/>
    <property type="match status" value="1"/>
</dbReference>
<comment type="domain">
    <text evidence="6">Has three domains with a flexible linker between the domains II and III and assumes an 'L' shape. Domain III is highly mobile and contacts RuvB.</text>
</comment>
<gene>
    <name evidence="6" type="primary">ruvA</name>
    <name evidence="8" type="ORF">A2806_03930</name>
</gene>
<dbReference type="Pfam" id="PF01330">
    <property type="entry name" value="RuvA_N"/>
    <property type="match status" value="1"/>
</dbReference>
<keyword evidence="3 6" id="KW-0238">DNA-binding</keyword>
<dbReference type="InterPro" id="IPR036267">
    <property type="entry name" value="RuvA_C_sf"/>
</dbReference>
<comment type="similarity">
    <text evidence="6">Belongs to the RuvA family.</text>
</comment>
<name>A0A1G2PKI7_9BACT</name>
<protein>
    <recommendedName>
        <fullName evidence="6">Holliday junction branch migration complex subunit RuvA</fullName>
    </recommendedName>
</protein>
<dbReference type="InterPro" id="IPR003583">
    <property type="entry name" value="Hlx-hairpin-Hlx_DNA-bd_motif"/>
</dbReference>
<dbReference type="GO" id="GO:0009378">
    <property type="term" value="F:four-way junction helicase activity"/>
    <property type="evidence" value="ECO:0007669"/>
    <property type="project" value="InterPro"/>
</dbReference>
<dbReference type="SUPFAM" id="SSF47781">
    <property type="entry name" value="RuvA domain 2-like"/>
    <property type="match status" value="1"/>
</dbReference>
<dbReference type="InterPro" id="IPR012340">
    <property type="entry name" value="NA-bd_OB-fold"/>
</dbReference>
<dbReference type="InterPro" id="IPR013849">
    <property type="entry name" value="DNA_helicase_Holl-junc_RuvA_I"/>
</dbReference>
<feature type="domain" description="Helix-hairpin-helix DNA-binding motif class 1" evidence="7">
    <location>
        <begin position="109"/>
        <end position="128"/>
    </location>
</feature>